<dbReference type="AlphaFoldDB" id="A0A9D2N9W1"/>
<dbReference type="Proteomes" id="UP000823849">
    <property type="component" value="Unassembled WGS sequence"/>
</dbReference>
<proteinExistence type="predicted"/>
<reference evidence="4" key="2">
    <citation type="submission" date="2021-04" db="EMBL/GenBank/DDBJ databases">
        <authorList>
            <person name="Gilroy R."/>
        </authorList>
    </citation>
    <scope>NUCLEOTIDE SEQUENCE</scope>
    <source>
        <strain evidence="4">CHK185-5351</strain>
    </source>
</reference>
<sequence length="434" mass="50222">MSFEDDLRKLGDDVSNLVDNAVNSQNFQQLNQKITDSINQFIYPRRNSGQRFDPPPEDGPYQQQERRYRKPDSMNGKPYDTARQASYSRRSRSYDDRRANPPGRYQWQPPSSRSASRRHLFMSTTDVAFLGGFQTTVGAILAVVFGIPFLAILVAGLTGSFNSSVGGLIFSFLFCLLPTISGGYLIYRGKTNRRLCRHFRLSQNFIGPRDYITIEELSERLNLSREDTLDEVHTMLEKRMFRQGHLDRQETCLMITDKMYQQYLELERQQAEKLRQEAKQEQELTEKGLSSEYLEMVKECETYLSNIHQCADDLAGTAAAPKIQRLELIVSRILEAVKKQPKKAEDLQKFMNYYMPTTWKLLDSYRSFEKEPIQSENIQKTKREIEKTLDTINNAFETLLDDLFQSTAWDISSDISVLETMLAQEGLTGNKMKF</sequence>
<gene>
    <name evidence="4" type="ORF">H9705_05960</name>
</gene>
<dbReference type="EMBL" id="DWWU01000023">
    <property type="protein sequence ID" value="HJC15360.1"/>
    <property type="molecule type" value="Genomic_DNA"/>
</dbReference>
<feature type="region of interest" description="Disordered" evidence="2">
    <location>
        <begin position="45"/>
        <end position="112"/>
    </location>
</feature>
<evidence type="ECO:0000256" key="2">
    <source>
        <dbReference type="SAM" id="MobiDB-lite"/>
    </source>
</evidence>
<evidence type="ECO:0000256" key="1">
    <source>
        <dbReference type="SAM" id="Coils"/>
    </source>
</evidence>
<organism evidence="4 5">
    <name type="scientific">Candidatus Fusicatenibacter intestinigallinarum</name>
    <dbReference type="NCBI Taxonomy" id="2838598"/>
    <lineage>
        <taxon>Bacteria</taxon>
        <taxon>Bacillati</taxon>
        <taxon>Bacillota</taxon>
        <taxon>Clostridia</taxon>
        <taxon>Lachnospirales</taxon>
        <taxon>Lachnospiraceae</taxon>
        <taxon>Fusicatenibacter</taxon>
    </lineage>
</organism>
<evidence type="ECO:0000256" key="3">
    <source>
        <dbReference type="SAM" id="Phobius"/>
    </source>
</evidence>
<keyword evidence="3" id="KW-0812">Transmembrane</keyword>
<protein>
    <submittedName>
        <fullName evidence="4">5-bromo-4-chloroindolyl phosphate hydrolysis family protein</fullName>
    </submittedName>
</protein>
<keyword evidence="3" id="KW-0472">Membrane</keyword>
<feature type="transmembrane region" description="Helical" evidence="3">
    <location>
        <begin position="167"/>
        <end position="187"/>
    </location>
</feature>
<dbReference type="Pfam" id="PF10112">
    <property type="entry name" value="Halogen_Hydrol"/>
    <property type="match status" value="1"/>
</dbReference>
<name>A0A9D2N9W1_9FIRM</name>
<accession>A0A9D2N9W1</accession>
<feature type="coiled-coil region" evidence="1">
    <location>
        <begin position="261"/>
        <end position="288"/>
    </location>
</feature>
<reference evidence="4" key="1">
    <citation type="journal article" date="2021" name="PeerJ">
        <title>Extensive microbial diversity within the chicken gut microbiome revealed by metagenomics and culture.</title>
        <authorList>
            <person name="Gilroy R."/>
            <person name="Ravi A."/>
            <person name="Getino M."/>
            <person name="Pursley I."/>
            <person name="Horton D.L."/>
            <person name="Alikhan N.F."/>
            <person name="Baker D."/>
            <person name="Gharbi K."/>
            <person name="Hall N."/>
            <person name="Watson M."/>
            <person name="Adriaenssens E.M."/>
            <person name="Foster-Nyarko E."/>
            <person name="Jarju S."/>
            <person name="Secka A."/>
            <person name="Antonio M."/>
            <person name="Oren A."/>
            <person name="Chaudhuri R.R."/>
            <person name="La Ragione R."/>
            <person name="Hildebrand F."/>
            <person name="Pallen M.J."/>
        </authorList>
    </citation>
    <scope>NUCLEOTIDE SEQUENCE</scope>
    <source>
        <strain evidence="4">CHK185-5351</strain>
    </source>
</reference>
<comment type="caution">
    <text evidence="4">The sequence shown here is derived from an EMBL/GenBank/DDBJ whole genome shotgun (WGS) entry which is preliminary data.</text>
</comment>
<feature type="transmembrane region" description="Helical" evidence="3">
    <location>
        <begin position="127"/>
        <end position="155"/>
    </location>
</feature>
<evidence type="ECO:0000313" key="5">
    <source>
        <dbReference type="Proteomes" id="UP000823849"/>
    </source>
</evidence>
<dbReference type="InterPro" id="IPR018770">
    <property type="entry name" value="ChloroindolylP_hydrolase"/>
</dbReference>
<evidence type="ECO:0000313" key="4">
    <source>
        <dbReference type="EMBL" id="HJC15360.1"/>
    </source>
</evidence>
<keyword evidence="3" id="KW-1133">Transmembrane helix</keyword>
<keyword evidence="1" id="KW-0175">Coiled coil</keyword>